<gene>
    <name evidence="1" type="ORF">Theba_2637</name>
</gene>
<reference evidence="1 2" key="1">
    <citation type="journal article" date="2012" name="Genome Biol. Evol.">
        <title>Genome Sequence of the Mesophilic Thermotogales Bacterium Mesotoga prima MesG1.Ag.4.2 Reveals the Largest Thermotogales Genome To Date.</title>
        <authorList>
            <person name="Zhaxybayeva O."/>
            <person name="Swithers K.S."/>
            <person name="Foght J."/>
            <person name="Green A.G."/>
            <person name="Bruce D."/>
            <person name="Detter C."/>
            <person name="Han S."/>
            <person name="Teshima H."/>
            <person name="Han J."/>
            <person name="Woyke T."/>
            <person name="Pitluck S."/>
            <person name="Nolan M."/>
            <person name="Ivanova N."/>
            <person name="Pati A."/>
            <person name="Land M.L."/>
            <person name="Dlutek M."/>
            <person name="Doolittle W.F."/>
            <person name="Noll K.M."/>
            <person name="Nesbo C.L."/>
        </authorList>
    </citation>
    <scope>NUCLEOTIDE SEQUENCE [LARGE SCALE GENOMIC DNA]</scope>
    <source>
        <strain evidence="2">mesG1.Ag.4.2</strain>
    </source>
</reference>
<evidence type="ECO:0000313" key="1">
    <source>
        <dbReference type="EMBL" id="AFK08237.1"/>
    </source>
</evidence>
<accession>I2F8I4</accession>
<dbReference type="AlphaFoldDB" id="I2F8I4"/>
<name>I2F8I4_9BACT</name>
<dbReference type="Proteomes" id="UP000002881">
    <property type="component" value="Chromosome"/>
</dbReference>
<dbReference type="RefSeq" id="WP_014731944.1">
    <property type="nucleotide sequence ID" value="NC_017934.1"/>
</dbReference>
<protein>
    <submittedName>
        <fullName evidence="1">Uncharacterized protein</fullName>
    </submittedName>
</protein>
<keyword evidence="2" id="KW-1185">Reference proteome</keyword>
<organism evidence="1 2">
    <name type="scientific">Mesotoga prima MesG1.Ag.4.2</name>
    <dbReference type="NCBI Taxonomy" id="660470"/>
    <lineage>
        <taxon>Bacteria</taxon>
        <taxon>Thermotogati</taxon>
        <taxon>Thermotogota</taxon>
        <taxon>Thermotogae</taxon>
        <taxon>Kosmotogales</taxon>
        <taxon>Kosmotogaceae</taxon>
        <taxon>Mesotoga</taxon>
    </lineage>
</organism>
<sequence>MRSILINGEVAYNAPSQIFNSVTFREILAELINDSEEKKNSLLSLFEPFLRNTDTMETSRKYDIDGIVELLLALTIDPIEKIDGSSYYSFPKMSNKRELLVRFVESLFSLWRNKHRFIVKRDEYTPNRFDRIFKQMVLVRTNTDLKSLVLSLYRQILINVSDIRLKILRQEPGGAQVGFIVDNPEVDKRARVPGADWLYGMACVWSIVFEPPVIFYTRSNKRHGLFEVRDKPILSKLNIPSSNDWFLFPIHVGSKLIDVVVNKEYLSLAAGLGNLFELASFDIVKNKKPDGIYILGIDNSFFEKKEDFNGVIYREDDGTYIGIVGDDPSIDYFGYMKKMILTIHNLLVIDEGRLPVHGALAHIKLRNGKKANVMLIGDSGAGKSETLDALNRLHAEVSEVNILIDDMGSLDITSSGSVIAYGTETGAFVRLDDLQPGYAYSTMDRSIFMNPNEINARVIVPYSNYTDIIKPTKVDYFLYANNYNEDKDSDLRIFKDAEEAAAVFSNGARMAKGTTTEKGLTYSYFANPFGAIQRRERHEVIADRYLKAMIDSGVRVGEVRTRLGIPGYEMEGPLMAAKALLKAIDEQS</sequence>
<dbReference type="EMBL" id="CP003532">
    <property type="protein sequence ID" value="AFK08237.1"/>
    <property type="molecule type" value="Genomic_DNA"/>
</dbReference>
<dbReference type="STRING" id="660470.Theba_2637"/>
<dbReference type="GeneID" id="87108336"/>
<dbReference type="SUPFAM" id="SSF53795">
    <property type="entry name" value="PEP carboxykinase-like"/>
    <property type="match status" value="1"/>
</dbReference>
<dbReference type="HOGENOM" id="CLU_468285_0_0_0"/>
<proteinExistence type="predicted"/>
<evidence type="ECO:0000313" key="2">
    <source>
        <dbReference type="Proteomes" id="UP000002881"/>
    </source>
</evidence>
<dbReference type="KEGG" id="mpg:Theba_2637"/>
<dbReference type="eggNOG" id="COG1131">
    <property type="taxonomic scope" value="Bacteria"/>
</dbReference>